<evidence type="ECO:0000256" key="6">
    <source>
        <dbReference type="ARBA" id="ARBA00022729"/>
    </source>
</evidence>
<keyword evidence="6" id="KW-0732">Signal</keyword>
<evidence type="ECO:0000256" key="7">
    <source>
        <dbReference type="ARBA" id="ARBA00022824"/>
    </source>
</evidence>
<organism evidence="12 13">
    <name type="scientific">Trifolium medium</name>
    <dbReference type="NCBI Taxonomy" id="97028"/>
    <lineage>
        <taxon>Eukaryota</taxon>
        <taxon>Viridiplantae</taxon>
        <taxon>Streptophyta</taxon>
        <taxon>Embryophyta</taxon>
        <taxon>Tracheophyta</taxon>
        <taxon>Spermatophyta</taxon>
        <taxon>Magnoliopsida</taxon>
        <taxon>eudicotyledons</taxon>
        <taxon>Gunneridae</taxon>
        <taxon>Pentapetalae</taxon>
        <taxon>rosids</taxon>
        <taxon>fabids</taxon>
        <taxon>Fabales</taxon>
        <taxon>Fabaceae</taxon>
        <taxon>Papilionoideae</taxon>
        <taxon>50 kb inversion clade</taxon>
        <taxon>NPAAA clade</taxon>
        <taxon>Hologalegina</taxon>
        <taxon>IRL clade</taxon>
        <taxon>Trifolieae</taxon>
        <taxon>Trifolium</taxon>
    </lineage>
</organism>
<dbReference type="GO" id="GO:0008250">
    <property type="term" value="C:oligosaccharyltransferase complex"/>
    <property type="evidence" value="ECO:0007669"/>
    <property type="project" value="TreeGrafter"/>
</dbReference>
<keyword evidence="10" id="KW-0175">Coiled coil</keyword>
<feature type="coiled-coil region" evidence="10">
    <location>
        <begin position="135"/>
        <end position="162"/>
    </location>
</feature>
<keyword evidence="12" id="KW-0808">Transferase</keyword>
<evidence type="ECO:0000313" key="12">
    <source>
        <dbReference type="EMBL" id="MCI04562.1"/>
    </source>
</evidence>
<evidence type="ECO:0000256" key="5">
    <source>
        <dbReference type="ARBA" id="ARBA00022692"/>
    </source>
</evidence>
<keyword evidence="7" id="KW-0256">Endoplasmic reticulum</keyword>
<evidence type="ECO:0000256" key="4">
    <source>
        <dbReference type="ARBA" id="ARBA00008905"/>
    </source>
</evidence>
<dbReference type="GO" id="GO:0016740">
    <property type="term" value="F:transferase activity"/>
    <property type="evidence" value="ECO:0007669"/>
    <property type="project" value="UniProtKB-KW"/>
</dbReference>
<comment type="pathway">
    <text evidence="3">Protein modification; protein glycosylation.</text>
</comment>
<protein>
    <submittedName>
        <fullName evidence="12">Dolichyl-diphosphooligosaccharide-protein glycosyltransferase subunit 1A-like</fullName>
    </submittedName>
</protein>
<dbReference type="GO" id="GO:0018279">
    <property type="term" value="P:protein N-linked glycosylation via asparagine"/>
    <property type="evidence" value="ECO:0007669"/>
    <property type="project" value="TreeGrafter"/>
</dbReference>
<evidence type="ECO:0000256" key="2">
    <source>
        <dbReference type="ARBA" id="ARBA00004115"/>
    </source>
</evidence>
<reference evidence="12 13" key="1">
    <citation type="journal article" date="2018" name="Front. Plant Sci.">
        <title>Red Clover (Trifolium pratense) and Zigzag Clover (T. medium) - A Picture of Genomic Similarities and Differences.</title>
        <authorList>
            <person name="Dluhosova J."/>
            <person name="Istvanek J."/>
            <person name="Nedelnik J."/>
            <person name="Repkova J."/>
        </authorList>
    </citation>
    <scope>NUCLEOTIDE SEQUENCE [LARGE SCALE GENOMIC DNA]</scope>
    <source>
        <strain evidence="13">cv. 10/8</strain>
        <tissue evidence="12">Leaf</tissue>
    </source>
</reference>
<dbReference type="EMBL" id="LXQA010055793">
    <property type="protein sequence ID" value="MCI04562.1"/>
    <property type="molecule type" value="Genomic_DNA"/>
</dbReference>
<evidence type="ECO:0000256" key="11">
    <source>
        <dbReference type="SAM" id="Phobius"/>
    </source>
</evidence>
<evidence type="ECO:0000256" key="10">
    <source>
        <dbReference type="SAM" id="Coils"/>
    </source>
</evidence>
<evidence type="ECO:0000313" key="13">
    <source>
        <dbReference type="Proteomes" id="UP000265520"/>
    </source>
</evidence>
<evidence type="ECO:0000256" key="8">
    <source>
        <dbReference type="ARBA" id="ARBA00022989"/>
    </source>
</evidence>
<evidence type="ECO:0000256" key="1">
    <source>
        <dbReference type="ARBA" id="ARBA00002791"/>
    </source>
</evidence>
<dbReference type="Proteomes" id="UP000265520">
    <property type="component" value="Unassembled WGS sequence"/>
</dbReference>
<evidence type="ECO:0000256" key="9">
    <source>
        <dbReference type="ARBA" id="ARBA00023136"/>
    </source>
</evidence>
<comment type="function">
    <text evidence="1">Subunit of the oligosaccharyl transferase (OST) complex that catalyzes the initial transfer of a defined glycan (Glc(3)Man(9)GlcNAc(2) in eukaryotes) from the lipid carrier dolichol-pyrophosphate to an asparagine residue within an Asn-X-Ser/Thr consensus motif in nascent polypeptide chains, the first step in protein N-glycosylation. N-glycosylation occurs cotranslationally and the complex associates with the Sec61 complex at the channel-forming translocon complex that mediates protein translocation across the endoplasmic reticulum (ER). All subunits are required for a maximal enzyme activity.</text>
</comment>
<proteinExistence type="inferred from homology"/>
<evidence type="ECO:0000256" key="3">
    <source>
        <dbReference type="ARBA" id="ARBA00004922"/>
    </source>
</evidence>
<comment type="similarity">
    <text evidence="4">Belongs to the OST1 family.</text>
</comment>
<keyword evidence="5 11" id="KW-0812">Transmembrane</keyword>
<dbReference type="InterPro" id="IPR007676">
    <property type="entry name" value="Ribophorin_I"/>
</dbReference>
<name>A0A392NYL3_9FABA</name>
<comment type="subcellular location">
    <subcellularLocation>
        <location evidence="2">Endoplasmic reticulum membrane</location>
        <topology evidence="2">Single-pass type I membrane protein</topology>
    </subcellularLocation>
</comment>
<sequence>MLREPLMLIFGFFFLFVASIVYMHADLSISKTSASYLAKIQWEEVQATIHQVHAIISRCITTHDKLEASLRDLSRTGDIQACKATRKSVDSSLKELTRELKSPVEEVIAKEKDLQERLMAKHSTVVDCYEKKLGGREIENRVASHQQKITALRQEIDDLMDLIDEI</sequence>
<keyword evidence="9 11" id="KW-0472">Membrane</keyword>
<keyword evidence="8 11" id="KW-1133">Transmembrane helix</keyword>
<dbReference type="PANTHER" id="PTHR21049:SF0">
    <property type="entry name" value="DOLICHYL-DIPHOSPHOOLIGOSACCHARIDE--PROTEIN GLYCOSYLTRANSFERASE SUBUNIT 1"/>
    <property type="match status" value="1"/>
</dbReference>
<dbReference type="AlphaFoldDB" id="A0A392NYL3"/>
<feature type="transmembrane region" description="Helical" evidence="11">
    <location>
        <begin position="6"/>
        <end position="25"/>
    </location>
</feature>
<dbReference type="UniPathway" id="UPA00378"/>
<keyword evidence="13" id="KW-1185">Reference proteome</keyword>
<comment type="caution">
    <text evidence="12">The sequence shown here is derived from an EMBL/GenBank/DDBJ whole genome shotgun (WGS) entry which is preliminary data.</text>
</comment>
<accession>A0A392NYL3</accession>
<dbReference type="PANTHER" id="PTHR21049">
    <property type="entry name" value="RIBOPHORIN I"/>
    <property type="match status" value="1"/>
</dbReference>